<dbReference type="EMBL" id="LAVV01006460">
    <property type="protein sequence ID" value="KNZ59800.1"/>
    <property type="molecule type" value="Genomic_DNA"/>
</dbReference>
<sequence length="108" mass="12055">MIGSQMCGFWRFSDYPRANFRWLSDELCNQLKQDPLGRGQPLTVKAQVEIGLYRLGHGSTHVTIGHVFSIGTQMADKAASRLDGILVDKSMIIVKYMDSNPLKVVCPV</sequence>
<reference evidence="1 2" key="1">
    <citation type="submission" date="2015-08" db="EMBL/GenBank/DDBJ databases">
        <title>Next Generation Sequencing and Analysis of the Genome of Puccinia sorghi L Schw, the Causal Agent of Maize Common Rust.</title>
        <authorList>
            <person name="Rochi L."/>
            <person name="Burguener G."/>
            <person name="Darino M."/>
            <person name="Turjanski A."/>
            <person name="Kreff E."/>
            <person name="Dieguez M.J."/>
            <person name="Sacco F."/>
        </authorList>
    </citation>
    <scope>NUCLEOTIDE SEQUENCE [LARGE SCALE GENOMIC DNA]</scope>
    <source>
        <strain evidence="1 2">RO10H11247</strain>
    </source>
</reference>
<evidence type="ECO:0000313" key="2">
    <source>
        <dbReference type="Proteomes" id="UP000037035"/>
    </source>
</evidence>
<dbReference type="VEuPathDB" id="FungiDB:VP01_1660g12"/>
<evidence type="ECO:0000313" key="1">
    <source>
        <dbReference type="EMBL" id="KNZ59800.1"/>
    </source>
</evidence>
<dbReference type="OrthoDB" id="2504952at2759"/>
<protein>
    <submittedName>
        <fullName evidence="1">Uncharacterized protein</fullName>
    </submittedName>
</protein>
<dbReference type="Proteomes" id="UP000037035">
    <property type="component" value="Unassembled WGS sequence"/>
</dbReference>
<organism evidence="1 2">
    <name type="scientific">Puccinia sorghi</name>
    <dbReference type="NCBI Taxonomy" id="27349"/>
    <lineage>
        <taxon>Eukaryota</taxon>
        <taxon>Fungi</taxon>
        <taxon>Dikarya</taxon>
        <taxon>Basidiomycota</taxon>
        <taxon>Pucciniomycotina</taxon>
        <taxon>Pucciniomycetes</taxon>
        <taxon>Pucciniales</taxon>
        <taxon>Pucciniaceae</taxon>
        <taxon>Puccinia</taxon>
    </lineage>
</organism>
<comment type="caution">
    <text evidence="1">The sequence shown here is derived from an EMBL/GenBank/DDBJ whole genome shotgun (WGS) entry which is preliminary data.</text>
</comment>
<gene>
    <name evidence="1" type="ORF">VP01_1660g12</name>
</gene>
<dbReference type="AlphaFoldDB" id="A0A0L6VI55"/>
<keyword evidence="2" id="KW-1185">Reference proteome</keyword>
<proteinExistence type="predicted"/>
<accession>A0A0L6VI55</accession>
<name>A0A0L6VI55_9BASI</name>